<proteinExistence type="predicted"/>
<keyword evidence="1" id="KW-0472">Membrane</keyword>
<feature type="transmembrane region" description="Helical" evidence="1">
    <location>
        <begin position="12"/>
        <end position="32"/>
    </location>
</feature>
<evidence type="ECO:0000313" key="3">
    <source>
        <dbReference type="Proteomes" id="UP000529795"/>
    </source>
</evidence>
<evidence type="ECO:0000256" key="1">
    <source>
        <dbReference type="SAM" id="Phobius"/>
    </source>
</evidence>
<dbReference type="Proteomes" id="UP000529795">
    <property type="component" value="Unassembled WGS sequence"/>
</dbReference>
<keyword evidence="3" id="KW-1185">Reference proteome</keyword>
<accession>A0A840F8J3</accession>
<feature type="transmembrane region" description="Helical" evidence="1">
    <location>
        <begin position="41"/>
        <end position="58"/>
    </location>
</feature>
<reference evidence="2 3" key="1">
    <citation type="submission" date="2020-08" db="EMBL/GenBank/DDBJ databases">
        <title>Genomic Encyclopedia of Type Strains, Phase IV (KMG-IV): sequencing the most valuable type-strain genomes for metagenomic binning, comparative biology and taxonomic classification.</title>
        <authorList>
            <person name="Goeker M."/>
        </authorList>
    </citation>
    <scope>NUCLEOTIDE SEQUENCE [LARGE SCALE GENOMIC DNA]</scope>
    <source>
        <strain evidence="2 3">YC6723</strain>
    </source>
</reference>
<keyword evidence="1" id="KW-1133">Transmembrane helix</keyword>
<evidence type="ECO:0000313" key="2">
    <source>
        <dbReference type="EMBL" id="MBB4152861.1"/>
    </source>
</evidence>
<dbReference type="RefSeq" id="WP_183982559.1">
    <property type="nucleotide sequence ID" value="NZ_JACIEV010000002.1"/>
</dbReference>
<comment type="caution">
    <text evidence="2">The sequence shown here is derived from an EMBL/GenBank/DDBJ whole genome shotgun (WGS) entry which is preliminary data.</text>
</comment>
<gene>
    <name evidence="2" type="ORF">GGQ80_000749</name>
</gene>
<organism evidence="2 3">
    <name type="scientific">Sphingomonas jinjuensis</name>
    <dbReference type="NCBI Taxonomy" id="535907"/>
    <lineage>
        <taxon>Bacteria</taxon>
        <taxon>Pseudomonadati</taxon>
        <taxon>Pseudomonadota</taxon>
        <taxon>Alphaproteobacteria</taxon>
        <taxon>Sphingomonadales</taxon>
        <taxon>Sphingomonadaceae</taxon>
        <taxon>Sphingomonas</taxon>
    </lineage>
</organism>
<name>A0A840F8J3_9SPHN</name>
<protein>
    <submittedName>
        <fullName evidence="2">Putative MFS family arabinose efflux permease</fullName>
    </submittedName>
</protein>
<sequence>MNAALVSIAHAAPAIAMLACFACVAGGSVLIVRGRDRRKGVLMLVMAVVLLVNVLIWVG</sequence>
<dbReference type="AlphaFoldDB" id="A0A840F8J3"/>
<keyword evidence="1" id="KW-0812">Transmembrane</keyword>
<dbReference type="EMBL" id="JACIEV010000002">
    <property type="protein sequence ID" value="MBB4152861.1"/>
    <property type="molecule type" value="Genomic_DNA"/>
</dbReference>